<sequence>MYRWEDFQALYGVFAQSPGSAIYASVFNDPEIVDELAGLKEPDGPTPAPPLFRWSPIMGKLADIEDQLNIANFRGEAKLSKRPVYPHLRERKRRKMQHQTDRIAESQARNSVRD</sequence>
<proteinExistence type="predicted"/>
<dbReference type="AlphaFoldDB" id="A0A7V8LRJ6"/>
<evidence type="ECO:0000313" key="2">
    <source>
        <dbReference type="EMBL" id="KPG14268.1"/>
    </source>
</evidence>
<dbReference type="EMBL" id="LJFO01000003">
    <property type="protein sequence ID" value="KPG14268.1"/>
    <property type="molecule type" value="Genomic_DNA"/>
</dbReference>
<accession>A0A7V8LRJ6</accession>
<gene>
    <name evidence="2" type="ORF">AN908_06700</name>
    <name evidence="3" type="ORF">AN908_07210</name>
</gene>
<reference evidence="3 4" key="1">
    <citation type="submission" date="2015-09" db="EMBL/GenBank/DDBJ databases">
        <title>Genome Sequences of Mycobacterium immunogenum Isolates, Recuperated from a Chloraminated Drinking Water Distribution System Simulator Subjected to Episodes of Nitrification.</title>
        <authorList>
            <person name="Gomez-Alvarez V."/>
            <person name="Revetta R.P."/>
        </authorList>
    </citation>
    <scope>NUCLEOTIDE SEQUENCE [LARGE SCALE GENOMIC DNA]</scope>
    <source>
        <strain evidence="3 4">H008</strain>
    </source>
</reference>
<name>A0A7V8LRJ6_9MYCO</name>
<dbReference type="Proteomes" id="UP000037843">
    <property type="component" value="Unassembled WGS sequence"/>
</dbReference>
<feature type="region of interest" description="Disordered" evidence="1">
    <location>
        <begin position="82"/>
        <end position="114"/>
    </location>
</feature>
<evidence type="ECO:0000313" key="4">
    <source>
        <dbReference type="Proteomes" id="UP000037843"/>
    </source>
</evidence>
<evidence type="ECO:0000313" key="3">
    <source>
        <dbReference type="EMBL" id="KPG14344.1"/>
    </source>
</evidence>
<comment type="caution">
    <text evidence="3">The sequence shown here is derived from an EMBL/GenBank/DDBJ whole genome shotgun (WGS) entry which is preliminary data.</text>
</comment>
<dbReference type="RefSeq" id="WP_054173030.1">
    <property type="nucleotide sequence ID" value="NZ_LJFO01000003.1"/>
</dbReference>
<evidence type="ECO:0000256" key="1">
    <source>
        <dbReference type="SAM" id="MobiDB-lite"/>
    </source>
</evidence>
<dbReference type="EMBL" id="LJFO01000003">
    <property type="protein sequence ID" value="KPG14344.1"/>
    <property type="molecule type" value="Genomic_DNA"/>
</dbReference>
<protein>
    <submittedName>
        <fullName evidence="3">Uncharacterized protein</fullName>
    </submittedName>
</protein>
<organism evidence="3 4">
    <name type="scientific">Mycobacteroides immunogenum</name>
    <dbReference type="NCBI Taxonomy" id="83262"/>
    <lineage>
        <taxon>Bacteria</taxon>
        <taxon>Bacillati</taxon>
        <taxon>Actinomycetota</taxon>
        <taxon>Actinomycetes</taxon>
        <taxon>Mycobacteriales</taxon>
        <taxon>Mycobacteriaceae</taxon>
        <taxon>Mycobacteroides</taxon>
    </lineage>
</organism>